<evidence type="ECO:0000313" key="2">
    <source>
        <dbReference type="Proteomes" id="UP000821845"/>
    </source>
</evidence>
<dbReference type="Proteomes" id="UP000821845">
    <property type="component" value="Chromosome 10"/>
</dbReference>
<keyword evidence="2" id="KW-1185">Reference proteome</keyword>
<proteinExistence type="predicted"/>
<dbReference type="EMBL" id="CM023490">
    <property type="protein sequence ID" value="KAH6942245.1"/>
    <property type="molecule type" value="Genomic_DNA"/>
</dbReference>
<gene>
    <name evidence="1" type="ORF">HPB50_002065</name>
</gene>
<evidence type="ECO:0000313" key="1">
    <source>
        <dbReference type="EMBL" id="KAH6942245.1"/>
    </source>
</evidence>
<organism evidence="1 2">
    <name type="scientific">Hyalomma asiaticum</name>
    <name type="common">Tick</name>
    <dbReference type="NCBI Taxonomy" id="266040"/>
    <lineage>
        <taxon>Eukaryota</taxon>
        <taxon>Metazoa</taxon>
        <taxon>Ecdysozoa</taxon>
        <taxon>Arthropoda</taxon>
        <taxon>Chelicerata</taxon>
        <taxon>Arachnida</taxon>
        <taxon>Acari</taxon>
        <taxon>Parasitiformes</taxon>
        <taxon>Ixodida</taxon>
        <taxon>Ixodoidea</taxon>
        <taxon>Ixodidae</taxon>
        <taxon>Hyalomminae</taxon>
        <taxon>Hyalomma</taxon>
    </lineage>
</organism>
<reference evidence="1" key="1">
    <citation type="submission" date="2020-05" db="EMBL/GenBank/DDBJ databases">
        <title>Large-scale comparative analyses of tick genomes elucidate their genetic diversity and vector capacities.</title>
        <authorList>
            <person name="Jia N."/>
            <person name="Wang J."/>
            <person name="Shi W."/>
            <person name="Du L."/>
            <person name="Sun Y."/>
            <person name="Zhan W."/>
            <person name="Jiang J."/>
            <person name="Wang Q."/>
            <person name="Zhang B."/>
            <person name="Ji P."/>
            <person name="Sakyi L.B."/>
            <person name="Cui X."/>
            <person name="Yuan T."/>
            <person name="Jiang B."/>
            <person name="Yang W."/>
            <person name="Lam T.T.-Y."/>
            <person name="Chang Q."/>
            <person name="Ding S."/>
            <person name="Wang X."/>
            <person name="Zhu J."/>
            <person name="Ruan X."/>
            <person name="Zhao L."/>
            <person name="Wei J."/>
            <person name="Que T."/>
            <person name="Du C."/>
            <person name="Cheng J."/>
            <person name="Dai P."/>
            <person name="Han X."/>
            <person name="Huang E."/>
            <person name="Gao Y."/>
            <person name="Liu J."/>
            <person name="Shao H."/>
            <person name="Ye R."/>
            <person name="Li L."/>
            <person name="Wei W."/>
            <person name="Wang X."/>
            <person name="Wang C."/>
            <person name="Yang T."/>
            <person name="Huo Q."/>
            <person name="Li W."/>
            <person name="Guo W."/>
            <person name="Chen H."/>
            <person name="Zhou L."/>
            <person name="Ni X."/>
            <person name="Tian J."/>
            <person name="Zhou Y."/>
            <person name="Sheng Y."/>
            <person name="Liu T."/>
            <person name="Pan Y."/>
            <person name="Xia L."/>
            <person name="Li J."/>
            <person name="Zhao F."/>
            <person name="Cao W."/>
        </authorList>
    </citation>
    <scope>NUCLEOTIDE SEQUENCE</scope>
    <source>
        <strain evidence="1">Hyas-2018</strain>
    </source>
</reference>
<comment type="caution">
    <text evidence="1">The sequence shown here is derived from an EMBL/GenBank/DDBJ whole genome shotgun (WGS) entry which is preliminary data.</text>
</comment>
<protein>
    <submittedName>
        <fullName evidence="1">Uncharacterized protein</fullName>
    </submittedName>
</protein>
<sequence>MVEDTLTATFVAIGVLLLVLLIVVLMRRCRSSERANILRRRWVGLAKRFVMRFSMHFTTPLTSLDVKLQVGQTEGVADANGAAVAKPASKKDQEEGPVTLPPTQELLDDEGPIELELATDKPDEEANASRKSSPSPVSVDVSSESTSQSSRHRPRRHKHRRHDNSLTTQDRTNSTMRSKSKHRHHKVRTSQTERSPNLLAETSVQCPSPEASDSPCKDGDSPKAVTHRQEVVAESVPCDPADEEARRATPNALPITVQMKDDPVLAQLYAMLARRISCTSQCSSGLQRRGPNKPQLLPELDIYSKEPSATDLPSRGSTVEGKLCGINEKSPTIAKLQSGTETSATAPEPLAVPTTPPQNSLVESVAARTGDASTTGPASQGKSRDSSDLNVQEVRAMFVRRASHASQPAYEPQHHGSHPGSDLPALRVTEVAPSAVDTIARGQHGEEVEATRDNQVIEVAKPPTGSVLPETATPASAGRATPPKAVPAPDAVKGVVPSAPDQSSEGRNRNSDDLDLEELRAMFVRRASRASQCSIRSLCRSSDKQRLPSPASKMSVFGDALAMVLVVVGAALTGVLIWLLIRKYDREHGVLDSASQVTKADFGLSPQSPSSGRQNKATSPVGGPLASPQSKDNVPPVASPLGKEPSPDGDAAPTGGPLATSPPAKEALQVTSPSTSLSVEQVCPLSPPGEDHGVEKSTLEGKQVQEKAKRSGATGKQQTKSSPESPQLTKERSRPDQHGKRKAKKHGTASPNATDITPVHIRYIGPPLCDAGTSKRKSRLKASTKSTTAPLPTLVTPVEVAAAPAQADGETTAPWDAKGSCQVRHGDDANQPAIRELRDAFARGTSRGSDCASPLPRHEADKAAAPPEPDIISVEHTTIDAAGSGAPPVPKSERKGNDRADVSQVLVDDAISSTAKTCGGNAAAVSSANGSPTQPNVGGSPAEGLPAQGRKADDPNGRGPFRRKSKTHSPEKPEVPTESDVSPAEPSTLDKPEKPASGKKSKARQKRDL</sequence>
<name>A0ACB7T5H9_HYAAI</name>
<accession>A0ACB7T5H9</accession>